<dbReference type="EMBL" id="KU574722">
    <property type="protein sequence ID" value="AMM43978.1"/>
    <property type="molecule type" value="Genomic_DNA"/>
</dbReference>
<protein>
    <submittedName>
        <fullName evidence="2">Putative membrane protein</fullName>
    </submittedName>
</protein>
<proteinExistence type="predicted"/>
<name>A0A1L2CVD2_9CAUD</name>
<keyword evidence="1" id="KW-1133">Transmembrane helix</keyword>
<evidence type="ECO:0000256" key="1">
    <source>
        <dbReference type="SAM" id="Phobius"/>
    </source>
</evidence>
<gene>
    <name evidence="2" type="ORF">CBB_415</name>
</gene>
<feature type="transmembrane region" description="Helical" evidence="1">
    <location>
        <begin position="48"/>
        <end position="81"/>
    </location>
</feature>
<reference evidence="3" key="1">
    <citation type="submission" date="2016-01" db="EMBL/GenBank/DDBJ databases">
        <title>Isolation and Characterization of Enterobacteria phage CBB.</title>
        <authorList>
            <person name="Buttimer C.T.H."/>
            <person name="Hendrix H."/>
            <person name="Alexandre H."/>
            <person name="O'Mahony J."/>
            <person name="Lavigne R."/>
            <person name="Coffey A."/>
        </authorList>
    </citation>
    <scope>NUCLEOTIDE SEQUENCE [LARGE SCALE GENOMIC DNA]</scope>
</reference>
<keyword evidence="3" id="KW-1185">Reference proteome</keyword>
<sequence>MDTLLTLMYWYIGLSFAGMLYIALYFAYTDLRAYFHINGHKPDNKFGYAYGSGIVLTIFFILAALPFVNIVSAGVVIYLSIFNKKERAKREAQKANQ</sequence>
<evidence type="ECO:0000313" key="3">
    <source>
        <dbReference type="Proteomes" id="UP000223891"/>
    </source>
</evidence>
<accession>A0A1L2CVD2</accession>
<dbReference type="Proteomes" id="UP000223891">
    <property type="component" value="Segment"/>
</dbReference>
<keyword evidence="1" id="KW-0812">Transmembrane</keyword>
<organism evidence="2 3">
    <name type="scientific">Pectobacterium phage vB_PcaM_CBB</name>
    <dbReference type="NCBI Taxonomy" id="2772511"/>
    <lineage>
        <taxon>Viruses</taxon>
        <taxon>Duplodnaviria</taxon>
        <taxon>Heunggongvirae</taxon>
        <taxon>Uroviricota</taxon>
        <taxon>Caudoviricetes</taxon>
        <taxon>Mimasvirus</taxon>
        <taxon>Mimasvirus CBB</taxon>
    </lineage>
</organism>
<feature type="transmembrane region" description="Helical" evidence="1">
    <location>
        <begin position="7"/>
        <end position="28"/>
    </location>
</feature>
<keyword evidence="1" id="KW-0472">Membrane</keyword>
<evidence type="ECO:0000313" key="2">
    <source>
        <dbReference type="EMBL" id="AMM43978.1"/>
    </source>
</evidence>